<feature type="region of interest" description="Disordered" evidence="1">
    <location>
        <begin position="56"/>
        <end position="82"/>
    </location>
</feature>
<dbReference type="EMBL" id="CM017872">
    <property type="protein sequence ID" value="KAG1326892.1"/>
    <property type="molecule type" value="Genomic_DNA"/>
</dbReference>
<evidence type="ECO:0000256" key="1">
    <source>
        <dbReference type="SAM" id="MobiDB-lite"/>
    </source>
</evidence>
<evidence type="ECO:0000313" key="3">
    <source>
        <dbReference type="Proteomes" id="UP000797356"/>
    </source>
</evidence>
<gene>
    <name evidence="2" type="ORF">COCNU_01G008260</name>
</gene>
<name>A0A8K0MUI9_COCNU</name>
<sequence>MGLELVDGGLPCLPPIRTTGNHTNKPVDEPQPVSSPKNEVECVTPKSEEHVLKPALVCPPAPRKPPPVKRKVEPPPQGFHPVPRDLTSIFLALPSKKIRVG</sequence>
<organism evidence="2 3">
    <name type="scientific">Cocos nucifera</name>
    <name type="common">Coconut palm</name>
    <dbReference type="NCBI Taxonomy" id="13894"/>
    <lineage>
        <taxon>Eukaryota</taxon>
        <taxon>Viridiplantae</taxon>
        <taxon>Streptophyta</taxon>
        <taxon>Embryophyta</taxon>
        <taxon>Tracheophyta</taxon>
        <taxon>Spermatophyta</taxon>
        <taxon>Magnoliopsida</taxon>
        <taxon>Liliopsida</taxon>
        <taxon>Arecaceae</taxon>
        <taxon>Arecoideae</taxon>
        <taxon>Cocoseae</taxon>
        <taxon>Attaleinae</taxon>
        <taxon>Cocos</taxon>
    </lineage>
</organism>
<feature type="region of interest" description="Disordered" evidence="1">
    <location>
        <begin position="1"/>
        <end position="39"/>
    </location>
</feature>
<dbReference type="OrthoDB" id="662905at2759"/>
<dbReference type="AlphaFoldDB" id="A0A8K0MUI9"/>
<dbReference type="Proteomes" id="UP000797356">
    <property type="component" value="Chromosome 1"/>
</dbReference>
<accession>A0A8K0MUI9</accession>
<dbReference type="PANTHER" id="PTHR35162:SF2">
    <property type="entry name" value="OS08G0516600 PROTEIN"/>
    <property type="match status" value="1"/>
</dbReference>
<dbReference type="InterPro" id="IPR053115">
    <property type="entry name" value="CDK_inhibitor"/>
</dbReference>
<keyword evidence="3" id="KW-1185">Reference proteome</keyword>
<evidence type="ECO:0000313" key="2">
    <source>
        <dbReference type="EMBL" id="KAG1326892.1"/>
    </source>
</evidence>
<dbReference type="PANTHER" id="PTHR35162">
    <property type="entry name" value="OS08G0516600 PROTEIN"/>
    <property type="match status" value="1"/>
</dbReference>
<reference evidence="2" key="1">
    <citation type="journal article" date="2017" name="Gigascience">
        <title>The genome draft of coconut (Cocos nucifera).</title>
        <authorList>
            <person name="Xiao Y."/>
            <person name="Xu P."/>
            <person name="Fan H."/>
            <person name="Baudouin L."/>
            <person name="Xia W."/>
            <person name="Bocs S."/>
            <person name="Xu J."/>
            <person name="Li Q."/>
            <person name="Guo A."/>
            <person name="Zhou L."/>
            <person name="Li J."/>
            <person name="Wu Y."/>
            <person name="Ma Z."/>
            <person name="Armero A."/>
            <person name="Issali A.E."/>
            <person name="Liu N."/>
            <person name="Peng M."/>
            <person name="Yang Y."/>
        </authorList>
    </citation>
    <scope>NUCLEOTIDE SEQUENCE</scope>
    <source>
        <tissue evidence="2">Spear leaf of Hainan Tall coconut</tissue>
    </source>
</reference>
<proteinExistence type="predicted"/>
<reference evidence="2" key="2">
    <citation type="submission" date="2019-07" db="EMBL/GenBank/DDBJ databases">
        <authorList>
            <person name="Yang Y."/>
            <person name="Bocs S."/>
            <person name="Baudouin L."/>
        </authorList>
    </citation>
    <scope>NUCLEOTIDE SEQUENCE</scope>
    <source>
        <tissue evidence="2">Spear leaf of Hainan Tall coconut</tissue>
    </source>
</reference>
<protein>
    <submittedName>
        <fullName evidence="2">Uncharacterized protein</fullName>
    </submittedName>
</protein>
<comment type="caution">
    <text evidence="2">The sequence shown here is derived from an EMBL/GenBank/DDBJ whole genome shotgun (WGS) entry which is preliminary data.</text>
</comment>